<feature type="compositionally biased region" description="Pro residues" evidence="1">
    <location>
        <begin position="1"/>
        <end position="11"/>
    </location>
</feature>
<name>A0ABV6C4V2_9ACTN</name>
<organism evidence="2 3">
    <name type="scientific">Aciditerrimonas ferrireducens</name>
    <dbReference type="NCBI Taxonomy" id="667306"/>
    <lineage>
        <taxon>Bacteria</taxon>
        <taxon>Bacillati</taxon>
        <taxon>Actinomycetota</taxon>
        <taxon>Acidimicrobiia</taxon>
        <taxon>Acidimicrobiales</taxon>
        <taxon>Acidimicrobiaceae</taxon>
        <taxon>Aciditerrimonas</taxon>
    </lineage>
</organism>
<dbReference type="InterPro" id="IPR011200">
    <property type="entry name" value="UCP012608"/>
</dbReference>
<feature type="region of interest" description="Disordered" evidence="1">
    <location>
        <begin position="137"/>
        <end position="175"/>
    </location>
</feature>
<sequence>MGVQVPPPTPTPCSTIGGALRATRPAPDHPDRSAAGRSVHDESLAMAVADDEVILDFLTSLPAEKRQPNLLFAAARSVLDDVPGLADLRRLVTERHDHLAEVMVSRRTQTNEPARCATFLPVLSRLPGSSVGCRRLRRTTGSCSSQTSGAVGHPPRPSQSRFEGSLIPRQHRDRP</sequence>
<dbReference type="RefSeq" id="WP_377789863.1">
    <property type="nucleotide sequence ID" value="NZ_JBHLYQ010000089.1"/>
</dbReference>
<accession>A0ABV6C4V2</accession>
<comment type="caution">
    <text evidence="2">The sequence shown here is derived from an EMBL/GenBank/DDBJ whole genome shotgun (WGS) entry which is preliminary data.</text>
</comment>
<keyword evidence="3" id="KW-1185">Reference proteome</keyword>
<evidence type="ECO:0000313" key="3">
    <source>
        <dbReference type="Proteomes" id="UP001589788"/>
    </source>
</evidence>
<evidence type="ECO:0000313" key="2">
    <source>
        <dbReference type="EMBL" id="MFC0082318.1"/>
    </source>
</evidence>
<gene>
    <name evidence="2" type="ORF">ACFFRE_09200</name>
</gene>
<feature type="region of interest" description="Disordered" evidence="1">
    <location>
        <begin position="1"/>
        <end position="39"/>
    </location>
</feature>
<dbReference type="Pfam" id="PF10094">
    <property type="entry name" value="DUF2332"/>
    <property type="match status" value="1"/>
</dbReference>
<dbReference type="Proteomes" id="UP001589788">
    <property type="component" value="Unassembled WGS sequence"/>
</dbReference>
<proteinExistence type="predicted"/>
<protein>
    <submittedName>
        <fullName evidence="2">DUF2332 family protein</fullName>
    </submittedName>
</protein>
<evidence type="ECO:0000256" key="1">
    <source>
        <dbReference type="SAM" id="MobiDB-lite"/>
    </source>
</evidence>
<feature type="compositionally biased region" description="Basic and acidic residues" evidence="1">
    <location>
        <begin position="26"/>
        <end position="39"/>
    </location>
</feature>
<dbReference type="EMBL" id="JBHLYQ010000089">
    <property type="protein sequence ID" value="MFC0082318.1"/>
    <property type="molecule type" value="Genomic_DNA"/>
</dbReference>
<feature type="compositionally biased region" description="Polar residues" evidence="1">
    <location>
        <begin position="139"/>
        <end position="149"/>
    </location>
</feature>
<reference evidence="2 3" key="1">
    <citation type="submission" date="2024-09" db="EMBL/GenBank/DDBJ databases">
        <authorList>
            <person name="Sun Q."/>
            <person name="Mori K."/>
        </authorList>
    </citation>
    <scope>NUCLEOTIDE SEQUENCE [LARGE SCALE GENOMIC DNA]</scope>
    <source>
        <strain evidence="2 3">JCM 15389</strain>
    </source>
</reference>